<keyword evidence="3" id="KW-1185">Reference proteome</keyword>
<accession>A0A4Z2HUU6</accession>
<comment type="caution">
    <text evidence="2">The sequence shown here is derived from an EMBL/GenBank/DDBJ whole genome shotgun (WGS) entry which is preliminary data.</text>
</comment>
<feature type="region of interest" description="Disordered" evidence="1">
    <location>
        <begin position="1"/>
        <end position="84"/>
    </location>
</feature>
<sequence>MMHDLQQQQRSTGSHLSGGRGSVPARPAAAHQRRQCAEHEDRTAEPHPPGRRADRSPAGPDPSGRETDIAQQAELRTCPRSRTW</sequence>
<organism evidence="2 3">
    <name type="scientific">Liparis tanakae</name>
    <name type="common">Tanaka's snailfish</name>
    <dbReference type="NCBI Taxonomy" id="230148"/>
    <lineage>
        <taxon>Eukaryota</taxon>
        <taxon>Metazoa</taxon>
        <taxon>Chordata</taxon>
        <taxon>Craniata</taxon>
        <taxon>Vertebrata</taxon>
        <taxon>Euteleostomi</taxon>
        <taxon>Actinopterygii</taxon>
        <taxon>Neopterygii</taxon>
        <taxon>Teleostei</taxon>
        <taxon>Neoteleostei</taxon>
        <taxon>Acanthomorphata</taxon>
        <taxon>Eupercaria</taxon>
        <taxon>Perciformes</taxon>
        <taxon>Cottioidei</taxon>
        <taxon>Cottales</taxon>
        <taxon>Liparidae</taxon>
        <taxon>Liparis</taxon>
    </lineage>
</organism>
<dbReference type="EMBL" id="SRLO01000174">
    <property type="protein sequence ID" value="TNN69599.1"/>
    <property type="molecule type" value="Genomic_DNA"/>
</dbReference>
<evidence type="ECO:0000313" key="2">
    <source>
        <dbReference type="EMBL" id="TNN69599.1"/>
    </source>
</evidence>
<reference evidence="2 3" key="1">
    <citation type="submission" date="2019-03" db="EMBL/GenBank/DDBJ databases">
        <title>First draft genome of Liparis tanakae, snailfish: a comprehensive survey of snailfish specific genes.</title>
        <authorList>
            <person name="Kim W."/>
            <person name="Song I."/>
            <person name="Jeong J.-H."/>
            <person name="Kim D."/>
            <person name="Kim S."/>
            <person name="Ryu S."/>
            <person name="Song J.Y."/>
            <person name="Lee S.K."/>
        </authorList>
    </citation>
    <scope>NUCLEOTIDE SEQUENCE [LARGE SCALE GENOMIC DNA]</scope>
    <source>
        <tissue evidence="2">Muscle</tissue>
    </source>
</reference>
<evidence type="ECO:0000256" key="1">
    <source>
        <dbReference type="SAM" id="MobiDB-lite"/>
    </source>
</evidence>
<name>A0A4Z2HUU6_9TELE</name>
<dbReference type="AlphaFoldDB" id="A0A4Z2HUU6"/>
<proteinExistence type="predicted"/>
<gene>
    <name evidence="2" type="ORF">EYF80_020244</name>
</gene>
<dbReference type="Proteomes" id="UP000314294">
    <property type="component" value="Unassembled WGS sequence"/>
</dbReference>
<protein>
    <submittedName>
        <fullName evidence="2">Uncharacterized protein</fullName>
    </submittedName>
</protein>
<feature type="compositionally biased region" description="Polar residues" evidence="1">
    <location>
        <begin position="1"/>
        <end position="15"/>
    </location>
</feature>
<feature type="compositionally biased region" description="Basic and acidic residues" evidence="1">
    <location>
        <begin position="35"/>
        <end position="45"/>
    </location>
</feature>
<evidence type="ECO:0000313" key="3">
    <source>
        <dbReference type="Proteomes" id="UP000314294"/>
    </source>
</evidence>